<dbReference type="GeneID" id="98145735"/>
<reference evidence="10 11" key="1">
    <citation type="submission" date="2024-07" db="EMBL/GenBank/DDBJ databases">
        <title>Section-level genome sequencing and comparative genomics of Aspergillus sections Usti and Cavernicolus.</title>
        <authorList>
            <consortium name="Lawrence Berkeley National Laboratory"/>
            <person name="Nybo J.L."/>
            <person name="Vesth T.C."/>
            <person name="Theobald S."/>
            <person name="Frisvad J.C."/>
            <person name="Larsen T.O."/>
            <person name="Kjaerboelling I."/>
            <person name="Rothschild-Mancinelli K."/>
            <person name="Lyhne E.K."/>
            <person name="Kogle M.E."/>
            <person name="Barry K."/>
            <person name="Clum A."/>
            <person name="Na H."/>
            <person name="Ledsgaard L."/>
            <person name="Lin J."/>
            <person name="Lipzen A."/>
            <person name="Kuo A."/>
            <person name="Riley R."/>
            <person name="Mondo S."/>
            <person name="Labutti K."/>
            <person name="Haridas S."/>
            <person name="Pangalinan J."/>
            <person name="Salamov A.A."/>
            <person name="Simmons B.A."/>
            <person name="Magnuson J.K."/>
            <person name="Chen J."/>
            <person name="Drula E."/>
            <person name="Henrissat B."/>
            <person name="Wiebenga A."/>
            <person name="Lubbers R.J."/>
            <person name="Gomes A.C."/>
            <person name="Macurrencykelacurrency M.R."/>
            <person name="Stajich J."/>
            <person name="Grigoriev I.V."/>
            <person name="Mortensen U.H."/>
            <person name="De Vries R.P."/>
            <person name="Baker S.E."/>
            <person name="Andersen M.R."/>
        </authorList>
    </citation>
    <scope>NUCLEOTIDE SEQUENCE [LARGE SCALE GENOMIC DNA]</scope>
    <source>
        <strain evidence="10 11">CBS 449.75</strain>
    </source>
</reference>
<sequence>MVSSFCSGWSGLRQLCSIWFVHGLFGNRETTWTHENKTFWPRLLADEFPTARVVTYGYDASVVNFSRIWEGTETSGLDNYGRALAMALRNSRQERKGDKPVPAINKPLYFIGHSLGGLVVEQALLDCIAADKTLHPVAAQTAGIIFMGTPHNGSHLAVWGKRLLKVFKAIVPDWIKNTNERVLKALESESEVGRKVQTDFQSAAKHGQLKHVRLYCFYETKPMRGSSVPVVPESSAVIRSDPNGPIHGTHREIVKFKDNKDAGYLSVKEQLGAWLEPPAHPEKPDGGQKPKKGGIHVSVVGARAECISGGEVDMSTMGAAGDFFDMRSKNNRGHLTGKEIHYHGNQWNTDEKWDTDEEKWDSDSDVEK</sequence>
<dbReference type="Pfam" id="PF05057">
    <property type="entry name" value="DUF676"/>
    <property type="match status" value="1"/>
</dbReference>
<keyword evidence="5" id="KW-0256">Endoplasmic reticulum</keyword>
<dbReference type="InterPro" id="IPR007751">
    <property type="entry name" value="DUF676_lipase-like"/>
</dbReference>
<evidence type="ECO:0000313" key="11">
    <source>
        <dbReference type="Proteomes" id="UP001610432"/>
    </source>
</evidence>
<dbReference type="PANTHER" id="PTHR48182:SF2">
    <property type="entry name" value="PROTEIN SERAC1"/>
    <property type="match status" value="1"/>
</dbReference>
<dbReference type="EMBL" id="JBFXLQ010000110">
    <property type="protein sequence ID" value="KAL2859821.1"/>
    <property type="molecule type" value="Genomic_DNA"/>
</dbReference>
<proteinExistence type="inferred from homology"/>
<keyword evidence="6" id="KW-0496">Mitochondrion</keyword>
<name>A0ABR4L5Q6_9EURO</name>
<evidence type="ECO:0000259" key="9">
    <source>
        <dbReference type="Pfam" id="PF05057"/>
    </source>
</evidence>
<keyword evidence="11" id="KW-1185">Reference proteome</keyword>
<feature type="domain" description="DUF676" evidence="9">
    <location>
        <begin position="20"/>
        <end position="154"/>
    </location>
</feature>
<evidence type="ECO:0000256" key="1">
    <source>
        <dbReference type="ARBA" id="ARBA00004173"/>
    </source>
</evidence>
<evidence type="ECO:0000313" key="10">
    <source>
        <dbReference type="EMBL" id="KAL2859821.1"/>
    </source>
</evidence>
<dbReference type="PANTHER" id="PTHR48182">
    <property type="entry name" value="PROTEIN SERAC1"/>
    <property type="match status" value="1"/>
</dbReference>
<evidence type="ECO:0000256" key="8">
    <source>
        <dbReference type="SAM" id="MobiDB-lite"/>
    </source>
</evidence>
<evidence type="ECO:0000256" key="2">
    <source>
        <dbReference type="ARBA" id="ARBA00004240"/>
    </source>
</evidence>
<dbReference type="Proteomes" id="UP001610432">
    <property type="component" value="Unassembled WGS sequence"/>
</dbReference>
<dbReference type="InterPro" id="IPR029058">
    <property type="entry name" value="AB_hydrolase_fold"/>
</dbReference>
<protein>
    <recommendedName>
        <fullName evidence="9">DUF676 domain-containing protein</fullName>
    </recommendedName>
</protein>
<evidence type="ECO:0000256" key="5">
    <source>
        <dbReference type="ARBA" id="ARBA00022824"/>
    </source>
</evidence>
<dbReference type="RefSeq" id="XP_070880377.1">
    <property type="nucleotide sequence ID" value="XM_071030663.1"/>
</dbReference>
<keyword evidence="7" id="KW-0472">Membrane</keyword>
<evidence type="ECO:0000256" key="3">
    <source>
        <dbReference type="ARBA" id="ARBA00004370"/>
    </source>
</evidence>
<gene>
    <name evidence="10" type="ORF">BJX67DRAFT_368720</name>
</gene>
<comment type="subcellular location">
    <subcellularLocation>
        <location evidence="2">Endoplasmic reticulum</location>
    </subcellularLocation>
    <subcellularLocation>
        <location evidence="3">Membrane</location>
    </subcellularLocation>
    <subcellularLocation>
        <location evidence="1">Mitochondrion</location>
    </subcellularLocation>
</comment>
<comment type="caution">
    <text evidence="10">The sequence shown here is derived from an EMBL/GenBank/DDBJ whole genome shotgun (WGS) entry which is preliminary data.</text>
</comment>
<evidence type="ECO:0000256" key="6">
    <source>
        <dbReference type="ARBA" id="ARBA00023128"/>
    </source>
</evidence>
<comment type="similarity">
    <text evidence="4">Belongs to the putative lipase ROG1 family.</text>
</comment>
<dbReference type="Gene3D" id="3.40.50.1820">
    <property type="entry name" value="alpha/beta hydrolase"/>
    <property type="match status" value="1"/>
</dbReference>
<organism evidence="10 11">
    <name type="scientific">Aspergillus lucknowensis</name>
    <dbReference type="NCBI Taxonomy" id="176173"/>
    <lineage>
        <taxon>Eukaryota</taxon>
        <taxon>Fungi</taxon>
        <taxon>Dikarya</taxon>
        <taxon>Ascomycota</taxon>
        <taxon>Pezizomycotina</taxon>
        <taxon>Eurotiomycetes</taxon>
        <taxon>Eurotiomycetidae</taxon>
        <taxon>Eurotiales</taxon>
        <taxon>Aspergillaceae</taxon>
        <taxon>Aspergillus</taxon>
        <taxon>Aspergillus subgen. Nidulantes</taxon>
    </lineage>
</organism>
<accession>A0ABR4L5Q6</accession>
<evidence type="ECO:0000256" key="7">
    <source>
        <dbReference type="ARBA" id="ARBA00023136"/>
    </source>
</evidence>
<dbReference type="SUPFAM" id="SSF53474">
    <property type="entry name" value="alpha/beta-Hydrolases"/>
    <property type="match status" value="1"/>
</dbReference>
<feature type="region of interest" description="Disordered" evidence="8">
    <location>
        <begin position="340"/>
        <end position="368"/>
    </location>
</feature>
<dbReference type="InterPro" id="IPR052374">
    <property type="entry name" value="SERAC1"/>
</dbReference>
<evidence type="ECO:0000256" key="4">
    <source>
        <dbReference type="ARBA" id="ARBA00007920"/>
    </source>
</evidence>